<accession>A0A6C0JTX4</accession>
<dbReference type="AlphaFoldDB" id="A0A6C0JTX4"/>
<protein>
    <submittedName>
        <fullName evidence="1">Uncharacterized protein</fullName>
    </submittedName>
</protein>
<reference evidence="1" key="1">
    <citation type="journal article" date="2020" name="Nature">
        <title>Giant virus diversity and host interactions through global metagenomics.</title>
        <authorList>
            <person name="Schulz F."/>
            <person name="Roux S."/>
            <person name="Paez-Espino D."/>
            <person name="Jungbluth S."/>
            <person name="Walsh D.A."/>
            <person name="Denef V.J."/>
            <person name="McMahon K.D."/>
            <person name="Konstantinidis K.T."/>
            <person name="Eloe-Fadrosh E.A."/>
            <person name="Kyrpides N.C."/>
            <person name="Woyke T."/>
        </authorList>
    </citation>
    <scope>NUCLEOTIDE SEQUENCE</scope>
    <source>
        <strain evidence="1">GVMAG-S-1064190-84</strain>
    </source>
</reference>
<organism evidence="1">
    <name type="scientific">viral metagenome</name>
    <dbReference type="NCBI Taxonomy" id="1070528"/>
    <lineage>
        <taxon>unclassified sequences</taxon>
        <taxon>metagenomes</taxon>
        <taxon>organismal metagenomes</taxon>
    </lineage>
</organism>
<evidence type="ECO:0000313" key="1">
    <source>
        <dbReference type="EMBL" id="QHU08823.1"/>
    </source>
</evidence>
<name>A0A6C0JTX4_9ZZZZ</name>
<dbReference type="EMBL" id="MN740699">
    <property type="protein sequence ID" value="QHU08823.1"/>
    <property type="molecule type" value="Genomic_DNA"/>
</dbReference>
<sequence length="57" mass="7007">MTDKTFINTKICENCFFYDDITFSCHRYPPNDEFPKVRKFDWCGEFRCSFKYISQKD</sequence>
<proteinExistence type="predicted"/>